<dbReference type="GO" id="GO:0020037">
    <property type="term" value="F:heme binding"/>
    <property type="evidence" value="ECO:0007669"/>
    <property type="project" value="InterPro"/>
</dbReference>
<dbReference type="InterPro" id="IPR001128">
    <property type="entry name" value="Cyt_P450"/>
</dbReference>
<evidence type="ECO:0000256" key="10">
    <source>
        <dbReference type="ARBA" id="ARBA00023033"/>
    </source>
</evidence>
<dbReference type="Pfam" id="PF00067">
    <property type="entry name" value="p450"/>
    <property type="match status" value="1"/>
</dbReference>
<evidence type="ECO:0000256" key="8">
    <source>
        <dbReference type="ARBA" id="ARBA00023002"/>
    </source>
</evidence>
<name>S8DCX1_9LAMI</name>
<proteinExistence type="inferred from homology"/>
<dbReference type="Gene3D" id="1.10.630.10">
    <property type="entry name" value="Cytochrome P450"/>
    <property type="match status" value="1"/>
</dbReference>
<feature type="non-terminal residue" evidence="12">
    <location>
        <position position="1"/>
    </location>
</feature>
<evidence type="ECO:0000256" key="2">
    <source>
        <dbReference type="ARBA" id="ARBA00004167"/>
    </source>
</evidence>
<evidence type="ECO:0000313" key="12">
    <source>
        <dbReference type="EMBL" id="EPS57212.1"/>
    </source>
</evidence>
<keyword evidence="11" id="KW-0472">Membrane</keyword>
<keyword evidence="10" id="KW-0503">Monooxygenase</keyword>
<gene>
    <name evidence="12" type="ORF">M569_17608</name>
</gene>
<dbReference type="SUPFAM" id="SSF48264">
    <property type="entry name" value="Cytochrome P450"/>
    <property type="match status" value="1"/>
</dbReference>
<dbReference type="GO" id="GO:0005506">
    <property type="term" value="F:iron ion binding"/>
    <property type="evidence" value="ECO:0007669"/>
    <property type="project" value="InterPro"/>
</dbReference>
<dbReference type="Proteomes" id="UP000015453">
    <property type="component" value="Unassembled WGS sequence"/>
</dbReference>
<dbReference type="GO" id="GO:0016020">
    <property type="term" value="C:membrane"/>
    <property type="evidence" value="ECO:0007669"/>
    <property type="project" value="UniProtKB-SubCell"/>
</dbReference>
<keyword evidence="13" id="KW-1185">Reference proteome</keyword>
<evidence type="ECO:0000256" key="5">
    <source>
        <dbReference type="ARBA" id="ARBA00022692"/>
    </source>
</evidence>
<evidence type="ECO:0000256" key="1">
    <source>
        <dbReference type="ARBA" id="ARBA00001971"/>
    </source>
</evidence>
<evidence type="ECO:0000256" key="11">
    <source>
        <dbReference type="ARBA" id="ARBA00023136"/>
    </source>
</evidence>
<evidence type="ECO:0000256" key="7">
    <source>
        <dbReference type="ARBA" id="ARBA00022989"/>
    </source>
</evidence>
<evidence type="ECO:0000313" key="13">
    <source>
        <dbReference type="Proteomes" id="UP000015453"/>
    </source>
</evidence>
<dbReference type="OrthoDB" id="1470350at2759"/>
<organism evidence="12 13">
    <name type="scientific">Genlisea aurea</name>
    <dbReference type="NCBI Taxonomy" id="192259"/>
    <lineage>
        <taxon>Eukaryota</taxon>
        <taxon>Viridiplantae</taxon>
        <taxon>Streptophyta</taxon>
        <taxon>Embryophyta</taxon>
        <taxon>Tracheophyta</taxon>
        <taxon>Spermatophyta</taxon>
        <taxon>Magnoliopsida</taxon>
        <taxon>eudicotyledons</taxon>
        <taxon>Gunneridae</taxon>
        <taxon>Pentapetalae</taxon>
        <taxon>asterids</taxon>
        <taxon>lamiids</taxon>
        <taxon>Lamiales</taxon>
        <taxon>Lentibulariaceae</taxon>
        <taxon>Genlisea</taxon>
    </lineage>
</organism>
<dbReference type="PANTHER" id="PTHR47948">
    <property type="entry name" value="TRANS-CINNAMATE 4-MONOOXYGENASE"/>
    <property type="match status" value="1"/>
</dbReference>
<keyword evidence="9" id="KW-0408">Iron</keyword>
<reference evidence="12 13" key="1">
    <citation type="journal article" date="2013" name="BMC Genomics">
        <title>The miniature genome of a carnivorous plant Genlisea aurea contains a low number of genes and short non-coding sequences.</title>
        <authorList>
            <person name="Leushkin E.V."/>
            <person name="Sutormin R.A."/>
            <person name="Nabieva E.R."/>
            <person name="Penin A.A."/>
            <person name="Kondrashov A.S."/>
            <person name="Logacheva M.D."/>
        </authorList>
    </citation>
    <scope>NUCLEOTIDE SEQUENCE [LARGE SCALE GENOMIC DNA]</scope>
</reference>
<evidence type="ECO:0000256" key="9">
    <source>
        <dbReference type="ARBA" id="ARBA00023004"/>
    </source>
</evidence>
<keyword evidence="4" id="KW-0349">Heme</keyword>
<evidence type="ECO:0000256" key="4">
    <source>
        <dbReference type="ARBA" id="ARBA00022617"/>
    </source>
</evidence>
<evidence type="ECO:0000256" key="3">
    <source>
        <dbReference type="ARBA" id="ARBA00010617"/>
    </source>
</evidence>
<comment type="cofactor">
    <cofactor evidence="1">
        <name>heme</name>
        <dbReference type="ChEBI" id="CHEBI:30413"/>
    </cofactor>
</comment>
<comment type="subcellular location">
    <subcellularLocation>
        <location evidence="2">Membrane</location>
        <topology evidence="2">Single-pass membrane protein</topology>
    </subcellularLocation>
</comment>
<keyword evidence="7" id="KW-1133">Transmembrane helix</keyword>
<keyword evidence="8" id="KW-0560">Oxidoreductase</keyword>
<protein>
    <submittedName>
        <fullName evidence="12">Uncharacterized protein</fullName>
    </submittedName>
</protein>
<dbReference type="InterPro" id="IPR036396">
    <property type="entry name" value="Cyt_P450_sf"/>
</dbReference>
<accession>S8DCX1</accession>
<dbReference type="EMBL" id="AUSU01010494">
    <property type="protein sequence ID" value="EPS57212.1"/>
    <property type="molecule type" value="Genomic_DNA"/>
</dbReference>
<dbReference type="GO" id="GO:0016710">
    <property type="term" value="F:trans-cinnamate 4-monooxygenase activity"/>
    <property type="evidence" value="ECO:0007669"/>
    <property type="project" value="TreeGrafter"/>
</dbReference>
<dbReference type="PRINTS" id="PR00463">
    <property type="entry name" value="EP450I"/>
</dbReference>
<comment type="similarity">
    <text evidence="3">Belongs to the cytochrome P450 family.</text>
</comment>
<evidence type="ECO:0000256" key="6">
    <source>
        <dbReference type="ARBA" id="ARBA00022723"/>
    </source>
</evidence>
<sequence>IFFCIFDHRQDLVFAEYGPHWRRMRRIATLPLFTKRAVEEHRHEWEAEAAAIVEDIKRNPDSSTAGIVIRRYIQLLVYNVTYRMLFDRRFESVEDPLFLKLEMVDRPRGTLPQSFEFNYGDYIPFFRPFLRRFLNICRNAKQERDQVFKFFIEERKKLLRSSNDGDGEKLKCAMDYVLEAEKNGEINEDNVLFMVDSLNAGATVSIISTMEWGIAELVNHPEIQKKVREEIDRELGSGVQVTEGDLEKLPYLRAVIKETLRLRMVFTFLAPRMNVHEAELDGYHIPAGSKIMVNTWWLANDPSHWKNPHEFRPERFLEEELLVEPLGNNFR</sequence>
<dbReference type="InterPro" id="IPR002401">
    <property type="entry name" value="Cyt_P450_E_grp-I"/>
</dbReference>
<dbReference type="AlphaFoldDB" id="S8DCX1"/>
<keyword evidence="5" id="KW-0812">Transmembrane</keyword>
<keyword evidence="6" id="KW-0479">Metal-binding</keyword>
<dbReference type="GO" id="GO:0009808">
    <property type="term" value="P:lignin metabolic process"/>
    <property type="evidence" value="ECO:0007669"/>
    <property type="project" value="TreeGrafter"/>
</dbReference>
<dbReference type="PANTHER" id="PTHR47948:SF11">
    <property type="entry name" value="TRANS-CINNAMATE 4-MONOOXYGENASE"/>
    <property type="match status" value="1"/>
</dbReference>
<comment type="caution">
    <text evidence="12">The sequence shown here is derived from an EMBL/GenBank/DDBJ whole genome shotgun (WGS) entry which is preliminary data.</text>
</comment>